<reference evidence="2 3" key="1">
    <citation type="submission" date="2018-04" db="EMBL/GenBank/DDBJ databases">
        <title>Genomic Encyclopedia of Type Strains, Phase IV (KMG-IV): sequencing the most valuable type-strain genomes for metagenomic binning, comparative biology and taxonomic classification.</title>
        <authorList>
            <person name="Goeker M."/>
        </authorList>
    </citation>
    <scope>NUCLEOTIDE SEQUENCE [LARGE SCALE GENOMIC DNA]</scope>
    <source>
        <strain evidence="2 3">DSM 7138</strain>
    </source>
</reference>
<dbReference type="RefSeq" id="WP_108001746.1">
    <property type="nucleotide sequence ID" value="NZ_JBHEEX010000001.1"/>
</dbReference>
<name>A0A2T5BEQ3_MYCDI</name>
<keyword evidence="3" id="KW-1185">Reference proteome</keyword>
<feature type="domain" description="NAD-dependent epimerase/dehydratase" evidence="1">
    <location>
        <begin position="10"/>
        <end position="218"/>
    </location>
</feature>
<evidence type="ECO:0000313" key="2">
    <source>
        <dbReference type="EMBL" id="PTM97472.1"/>
    </source>
</evidence>
<dbReference type="OrthoDB" id="9776313at2"/>
<comment type="caution">
    <text evidence="2">The sequence shown here is derived from an EMBL/GenBank/DDBJ whole genome shotgun (WGS) entry which is preliminary data.</text>
</comment>
<sequence>MSLSNLPPQVTVFGGSGFVGRHVVRALARRGYRIRVAVRRPDLAGFLQPLGGLGQISYVQANLRYRDSVDRAVQDADHVVNCVGILFEKGRNRFDAVQDFGARAVAEAARARGATLTHISAIGADAQSPSGYARSKGRGELAIRKVLPEAVILRPSIIFGPEDGFFNKFADMSRFAPVLPLVGGGHTKFQPVYVADVAEAVALAVDGKVAKGTTYELGGPEILTFRQCIELMLQVIDRKRPLVSLPFGVASLIGSLSTLVPFVDPPLTADQVKLLRLDNIVSDEAKKDGRTFEALGIAPALVEAILPTYLVRYRPKGQFTRGTI</sequence>
<dbReference type="CDD" id="cd05271">
    <property type="entry name" value="NDUFA9_like_SDR_a"/>
    <property type="match status" value="1"/>
</dbReference>
<dbReference type="InterPro" id="IPR036291">
    <property type="entry name" value="NAD(P)-bd_dom_sf"/>
</dbReference>
<proteinExistence type="predicted"/>
<dbReference type="AlphaFoldDB" id="A0A2T5BEQ3"/>
<dbReference type="FunFam" id="3.40.50.720:FF:000702">
    <property type="entry name" value="NADH dehydrogenase (Ubiquinone)"/>
    <property type="match status" value="1"/>
</dbReference>
<evidence type="ECO:0000259" key="1">
    <source>
        <dbReference type="Pfam" id="PF01370"/>
    </source>
</evidence>
<organism evidence="2 3">
    <name type="scientific">Mycoplana dimorpha</name>
    <dbReference type="NCBI Taxonomy" id="28320"/>
    <lineage>
        <taxon>Bacteria</taxon>
        <taxon>Pseudomonadati</taxon>
        <taxon>Pseudomonadota</taxon>
        <taxon>Alphaproteobacteria</taxon>
        <taxon>Hyphomicrobiales</taxon>
        <taxon>Rhizobiaceae</taxon>
        <taxon>Mycoplana</taxon>
    </lineage>
</organism>
<dbReference type="SUPFAM" id="SSF51735">
    <property type="entry name" value="NAD(P)-binding Rossmann-fold domains"/>
    <property type="match status" value="1"/>
</dbReference>
<dbReference type="GO" id="GO:0044877">
    <property type="term" value="F:protein-containing complex binding"/>
    <property type="evidence" value="ECO:0007669"/>
    <property type="project" value="TreeGrafter"/>
</dbReference>
<dbReference type="Proteomes" id="UP000241247">
    <property type="component" value="Unassembled WGS sequence"/>
</dbReference>
<protein>
    <submittedName>
        <fullName evidence="2">NADH dehydrogenase</fullName>
    </submittedName>
</protein>
<dbReference type="PANTHER" id="PTHR12126:SF11">
    <property type="entry name" value="NADH DEHYDROGENASE [UBIQUINONE] 1 ALPHA SUBCOMPLEX SUBUNIT 9, MITOCHONDRIAL"/>
    <property type="match status" value="1"/>
</dbReference>
<dbReference type="Gene3D" id="3.40.50.720">
    <property type="entry name" value="NAD(P)-binding Rossmann-like Domain"/>
    <property type="match status" value="1"/>
</dbReference>
<evidence type="ECO:0000313" key="3">
    <source>
        <dbReference type="Proteomes" id="UP000241247"/>
    </source>
</evidence>
<dbReference type="InterPro" id="IPR051207">
    <property type="entry name" value="ComplexI_NDUFA9_subunit"/>
</dbReference>
<gene>
    <name evidence="2" type="ORF">C7449_102346</name>
</gene>
<accession>A0A2T5BEQ3</accession>
<dbReference type="InterPro" id="IPR001509">
    <property type="entry name" value="Epimerase_deHydtase"/>
</dbReference>
<dbReference type="PANTHER" id="PTHR12126">
    <property type="entry name" value="NADH-UBIQUINONE OXIDOREDUCTASE 39 KDA SUBUNIT-RELATED"/>
    <property type="match status" value="1"/>
</dbReference>
<dbReference type="EMBL" id="PZZZ01000002">
    <property type="protein sequence ID" value="PTM97472.1"/>
    <property type="molecule type" value="Genomic_DNA"/>
</dbReference>
<dbReference type="Pfam" id="PF01370">
    <property type="entry name" value="Epimerase"/>
    <property type="match status" value="1"/>
</dbReference>